<gene>
    <name evidence="2" type="ORF">LEMA_uP094800.1</name>
</gene>
<proteinExistence type="predicted"/>
<name>E5A358_LEPMJ</name>
<evidence type="ECO:0000256" key="1">
    <source>
        <dbReference type="SAM" id="MobiDB-lite"/>
    </source>
</evidence>
<sequence>MLISRKAIGAQPQSPVLPYRARSSREPAGCQSLGELYGSGPSAEIKEPLGDALPAMQSPDTAAPT</sequence>
<feature type="region of interest" description="Disordered" evidence="1">
    <location>
        <begin position="39"/>
        <end position="65"/>
    </location>
</feature>
<dbReference type="Proteomes" id="UP000002668">
    <property type="component" value="Genome"/>
</dbReference>
<dbReference type="AlphaFoldDB" id="E5A358"/>
<organism evidence="3">
    <name type="scientific">Leptosphaeria maculans (strain JN3 / isolate v23.1.3 / race Av1-4-5-6-7-8)</name>
    <name type="common">Blackleg fungus</name>
    <name type="synonym">Phoma lingam</name>
    <dbReference type="NCBI Taxonomy" id="985895"/>
    <lineage>
        <taxon>Eukaryota</taxon>
        <taxon>Fungi</taxon>
        <taxon>Dikarya</taxon>
        <taxon>Ascomycota</taxon>
        <taxon>Pezizomycotina</taxon>
        <taxon>Dothideomycetes</taxon>
        <taxon>Pleosporomycetidae</taxon>
        <taxon>Pleosporales</taxon>
        <taxon>Pleosporineae</taxon>
        <taxon>Leptosphaeriaceae</taxon>
        <taxon>Plenodomus</taxon>
        <taxon>Plenodomus lingam/Leptosphaeria maculans species complex</taxon>
    </lineage>
</organism>
<dbReference type="VEuPathDB" id="FungiDB:LEMA_uP094800.1"/>
<feature type="region of interest" description="Disordered" evidence="1">
    <location>
        <begin position="1"/>
        <end position="27"/>
    </location>
</feature>
<evidence type="ECO:0000313" key="2">
    <source>
        <dbReference type="EMBL" id="CBX98071.1"/>
    </source>
</evidence>
<keyword evidence="3" id="KW-1185">Reference proteome</keyword>
<dbReference type="HOGENOM" id="CLU_2850142_0_0_1"/>
<dbReference type="RefSeq" id="XP_003841550.1">
    <property type="nucleotide sequence ID" value="XM_003841502.1"/>
</dbReference>
<dbReference type="EMBL" id="FP929133">
    <property type="protein sequence ID" value="CBX98071.1"/>
    <property type="molecule type" value="Genomic_DNA"/>
</dbReference>
<protein>
    <submittedName>
        <fullName evidence="2">Predicted protein</fullName>
    </submittedName>
</protein>
<reference evidence="3" key="1">
    <citation type="journal article" date="2011" name="Nat. Commun.">
        <title>Effector diversification within compartments of the Leptosphaeria maculans genome affected by Repeat-Induced Point mutations.</title>
        <authorList>
            <person name="Rouxel T."/>
            <person name="Grandaubert J."/>
            <person name="Hane J.K."/>
            <person name="Hoede C."/>
            <person name="van de Wouw A.P."/>
            <person name="Couloux A."/>
            <person name="Dominguez V."/>
            <person name="Anthouard V."/>
            <person name="Bally P."/>
            <person name="Bourras S."/>
            <person name="Cozijnsen A.J."/>
            <person name="Ciuffetti L.M."/>
            <person name="Degrave A."/>
            <person name="Dilmaghani A."/>
            <person name="Duret L."/>
            <person name="Fudal I."/>
            <person name="Goodwin S.B."/>
            <person name="Gout L."/>
            <person name="Glaser N."/>
            <person name="Linglin J."/>
            <person name="Kema G.H.J."/>
            <person name="Lapalu N."/>
            <person name="Lawrence C.B."/>
            <person name="May K."/>
            <person name="Meyer M."/>
            <person name="Ollivier B."/>
            <person name="Poulain J."/>
            <person name="Schoch C.L."/>
            <person name="Simon A."/>
            <person name="Spatafora J.W."/>
            <person name="Stachowiak A."/>
            <person name="Turgeon B.G."/>
            <person name="Tyler B.M."/>
            <person name="Vincent D."/>
            <person name="Weissenbach J."/>
            <person name="Amselem J."/>
            <person name="Quesneville H."/>
            <person name="Oliver R.P."/>
            <person name="Wincker P."/>
            <person name="Balesdent M.-H."/>
            <person name="Howlett B.J."/>
        </authorList>
    </citation>
    <scope>NUCLEOTIDE SEQUENCE [LARGE SCALE GENOMIC DNA]</scope>
    <source>
        <strain evidence="3">JN3 / isolate v23.1.3 / race Av1-4-5-6-7-8</strain>
    </source>
</reference>
<accession>E5A358</accession>
<dbReference type="GeneID" id="13286610"/>
<dbReference type="InParanoid" id="E5A358"/>
<evidence type="ECO:0000313" key="3">
    <source>
        <dbReference type="Proteomes" id="UP000002668"/>
    </source>
</evidence>